<evidence type="ECO:0000256" key="3">
    <source>
        <dbReference type="ARBA" id="ARBA00022692"/>
    </source>
</evidence>
<feature type="transmembrane region" description="Helical" evidence="8">
    <location>
        <begin position="167"/>
        <end position="190"/>
    </location>
</feature>
<keyword evidence="10" id="KW-1185">Reference proteome</keyword>
<comment type="subunit">
    <text evidence="8">The complex is composed of six subunits: RnfA, RnfB, RnfC, RnfD, RnfE and RnfG.</text>
</comment>
<dbReference type="EC" id="7.-.-.-" evidence="8"/>
<comment type="subcellular location">
    <subcellularLocation>
        <location evidence="8">Cell membrane</location>
        <topology evidence="8">Multi-pass membrane protein</topology>
    </subcellularLocation>
    <subcellularLocation>
        <location evidence="1">Endomembrane system</location>
        <topology evidence="1">Multi-pass membrane protein</topology>
    </subcellularLocation>
</comment>
<dbReference type="InterPro" id="IPR010968">
    <property type="entry name" value="RnfE"/>
</dbReference>
<dbReference type="HAMAP" id="MF_00478">
    <property type="entry name" value="RsxE_RnfE"/>
    <property type="match status" value="1"/>
</dbReference>
<keyword evidence="2 8" id="KW-0813">Transport</keyword>
<keyword evidence="6 8" id="KW-1133">Transmembrane helix</keyword>
<dbReference type="PIRSF" id="PIRSF006102">
    <property type="entry name" value="NQR_DE"/>
    <property type="match status" value="1"/>
</dbReference>
<dbReference type="NCBIfam" id="TIGR01948">
    <property type="entry name" value="rnfE"/>
    <property type="match status" value="1"/>
</dbReference>
<dbReference type="GO" id="GO:0005886">
    <property type="term" value="C:plasma membrane"/>
    <property type="evidence" value="ECO:0007669"/>
    <property type="project" value="UniProtKB-SubCell"/>
</dbReference>
<dbReference type="EMBL" id="JYNY01000237">
    <property type="protein sequence ID" value="KJJ84907.1"/>
    <property type="molecule type" value="Genomic_DNA"/>
</dbReference>
<feature type="transmembrane region" description="Helical" evidence="8">
    <location>
        <begin position="66"/>
        <end position="84"/>
    </location>
</feature>
<dbReference type="Pfam" id="PF02508">
    <property type="entry name" value="Rnf-Nqr"/>
    <property type="match status" value="1"/>
</dbReference>
<dbReference type="NCBIfam" id="NF009070">
    <property type="entry name" value="PRK12405.1"/>
    <property type="match status" value="1"/>
</dbReference>
<comment type="caution">
    <text evidence="9">The sequence shown here is derived from an EMBL/GenBank/DDBJ whole genome shotgun (WGS) entry which is preliminary data.</text>
</comment>
<dbReference type="GO" id="GO:0012505">
    <property type="term" value="C:endomembrane system"/>
    <property type="evidence" value="ECO:0007669"/>
    <property type="project" value="UniProtKB-SubCell"/>
</dbReference>
<organism evidence="9 10">
    <name type="scientific">Candidatus Omnitrophus magneticus</name>
    <dbReference type="NCBI Taxonomy" id="1609969"/>
    <lineage>
        <taxon>Bacteria</taxon>
        <taxon>Pseudomonadati</taxon>
        <taxon>Candidatus Omnitrophota</taxon>
        <taxon>Candidatus Omnitrophus</taxon>
    </lineage>
</organism>
<evidence type="ECO:0000256" key="4">
    <source>
        <dbReference type="ARBA" id="ARBA00022967"/>
    </source>
</evidence>
<feature type="transmembrane region" description="Helical" evidence="8">
    <location>
        <begin position="128"/>
        <end position="155"/>
    </location>
</feature>
<name>A0A0F0CNS2_9BACT</name>
<dbReference type="AlphaFoldDB" id="A0A0F0CNS2"/>
<evidence type="ECO:0000256" key="7">
    <source>
        <dbReference type="ARBA" id="ARBA00023136"/>
    </source>
</evidence>
<keyword evidence="4 8" id="KW-1278">Translocase</keyword>
<dbReference type="Proteomes" id="UP000033428">
    <property type="component" value="Unassembled WGS sequence"/>
</dbReference>
<dbReference type="PANTHER" id="PTHR30586:SF0">
    <property type="entry name" value="ION-TRANSLOCATING OXIDOREDUCTASE COMPLEX SUBUNIT E"/>
    <property type="match status" value="1"/>
</dbReference>
<evidence type="ECO:0000313" key="9">
    <source>
        <dbReference type="EMBL" id="KJJ84907.1"/>
    </source>
</evidence>
<comment type="similarity">
    <text evidence="8">Belongs to the NqrDE/RnfAE family.</text>
</comment>
<dbReference type="InterPro" id="IPR003667">
    <property type="entry name" value="NqrDE/RnfAE"/>
</dbReference>
<keyword evidence="7 8" id="KW-0472">Membrane</keyword>
<accession>A0A0F0CNS2</accession>
<keyword evidence="5 8" id="KW-0249">Electron transport</keyword>
<dbReference type="GO" id="GO:0022900">
    <property type="term" value="P:electron transport chain"/>
    <property type="evidence" value="ECO:0007669"/>
    <property type="project" value="UniProtKB-UniRule"/>
</dbReference>
<evidence type="ECO:0000256" key="8">
    <source>
        <dbReference type="HAMAP-Rule" id="MF_00478"/>
    </source>
</evidence>
<keyword evidence="8" id="KW-1003">Cell membrane</keyword>
<feature type="transmembrane region" description="Helical" evidence="8">
    <location>
        <begin position="34"/>
        <end position="54"/>
    </location>
</feature>
<feature type="transmembrane region" description="Helical" evidence="8">
    <location>
        <begin position="96"/>
        <end position="116"/>
    </location>
</feature>
<evidence type="ECO:0000256" key="5">
    <source>
        <dbReference type="ARBA" id="ARBA00022982"/>
    </source>
</evidence>
<evidence type="ECO:0000313" key="10">
    <source>
        <dbReference type="Proteomes" id="UP000033428"/>
    </source>
</evidence>
<evidence type="ECO:0000256" key="1">
    <source>
        <dbReference type="ARBA" id="ARBA00004127"/>
    </source>
</evidence>
<evidence type="ECO:0000256" key="6">
    <source>
        <dbReference type="ARBA" id="ARBA00022989"/>
    </source>
</evidence>
<protein>
    <recommendedName>
        <fullName evidence="8">Ion-translocating oxidoreductase complex subunit E</fullName>
        <ecNumber evidence="8">7.-.-.-</ecNumber>
    </recommendedName>
    <alternativeName>
        <fullName evidence="8">Rnf electron transport complex subunit E</fullName>
    </alternativeName>
</protein>
<comment type="function">
    <text evidence="8">Part of a membrane-bound complex that couples electron transfer with translocation of ions across the membrane.</text>
</comment>
<dbReference type="PANTHER" id="PTHR30586">
    <property type="entry name" value="ELECTRON TRANSPORT COMPLEX PROTEIN RNFE"/>
    <property type="match status" value="1"/>
</dbReference>
<evidence type="ECO:0000256" key="2">
    <source>
        <dbReference type="ARBA" id="ARBA00022448"/>
    </source>
</evidence>
<dbReference type="PATRIC" id="fig|1609969.3.peg.1323"/>
<keyword evidence="3 8" id="KW-0812">Transmembrane</keyword>
<gene>
    <name evidence="8" type="primary">rnfE</name>
    <name evidence="9" type="ORF">OMAG_001229</name>
</gene>
<proteinExistence type="inferred from homology"/>
<sequence>MIKDFFKGFWKENPTFVQVLGTCPTLAVTTKVEFGLSMGLATTFVVICSSVVISLIRKLVPDQVRIAMYTVIIALFVTAADYFLRANFYEISKALGPYVPLIVVNCIILGRAEAFASKNGVLKSFLDALGMGLGFTCSLMVIGAIREILGSGAIFGIEIMPNGFTDWVVMILPAGAFITFGLLTGLFNILNSKFKK</sequence>
<reference evidence="9 10" key="1">
    <citation type="submission" date="2015-02" db="EMBL/GenBank/DDBJ databases">
        <title>Single-cell genomics of uncultivated deep-branching MTB reveals a conserved set of magnetosome genes.</title>
        <authorList>
            <person name="Kolinko S."/>
            <person name="Richter M."/>
            <person name="Glockner F.O."/>
            <person name="Brachmann A."/>
            <person name="Schuler D."/>
        </authorList>
    </citation>
    <scope>NUCLEOTIDE SEQUENCE [LARGE SCALE GENOMIC DNA]</scope>
    <source>
        <strain evidence="9">SKK-01</strain>
    </source>
</reference>